<dbReference type="PANTHER" id="PTHR43135">
    <property type="entry name" value="ALPHA-D-RIBOSE 1-METHYLPHOSPHONATE 5-TRIPHOSPHATE DIPHOSPHATASE"/>
    <property type="match status" value="1"/>
</dbReference>
<dbReference type="InterPro" id="IPR032466">
    <property type="entry name" value="Metal_Hydrolase"/>
</dbReference>
<dbReference type="InterPro" id="IPR011059">
    <property type="entry name" value="Metal-dep_hydrolase_composite"/>
</dbReference>
<dbReference type="PANTHER" id="PTHR43135:SF3">
    <property type="entry name" value="ALPHA-D-RIBOSE 1-METHYLPHOSPHONATE 5-TRIPHOSPHATE DIPHOSPHATASE"/>
    <property type="match status" value="1"/>
</dbReference>
<reference evidence="2" key="1">
    <citation type="submission" date="2018-06" db="EMBL/GenBank/DDBJ databases">
        <authorList>
            <person name="Zhirakovskaya E."/>
        </authorList>
    </citation>
    <scope>NUCLEOTIDE SEQUENCE</scope>
</reference>
<dbReference type="SUPFAM" id="SSF51338">
    <property type="entry name" value="Composite domain of metallo-dependent hydrolases"/>
    <property type="match status" value="1"/>
</dbReference>
<dbReference type="InterPro" id="IPR006680">
    <property type="entry name" value="Amidohydro-rel"/>
</dbReference>
<proteinExistence type="predicted"/>
<name>A0A3B0VT18_9ZZZZ</name>
<dbReference type="Gene3D" id="2.30.40.10">
    <property type="entry name" value="Urease, subunit C, domain 1"/>
    <property type="match status" value="1"/>
</dbReference>
<feature type="domain" description="Amidohydrolase-related" evidence="1">
    <location>
        <begin position="181"/>
        <end position="364"/>
    </location>
</feature>
<accession>A0A3B0VT18</accession>
<dbReference type="GO" id="GO:0016810">
    <property type="term" value="F:hydrolase activity, acting on carbon-nitrogen (but not peptide) bonds"/>
    <property type="evidence" value="ECO:0007669"/>
    <property type="project" value="InterPro"/>
</dbReference>
<gene>
    <name evidence="2" type="ORF">MNBD_DELTA04-444</name>
</gene>
<dbReference type="AlphaFoldDB" id="A0A3B0VT18"/>
<evidence type="ECO:0000313" key="2">
    <source>
        <dbReference type="EMBL" id="VAW39999.1"/>
    </source>
</evidence>
<dbReference type="InterPro" id="IPR051781">
    <property type="entry name" value="Metallo-dep_Hydrolase"/>
</dbReference>
<sequence length="399" mass="43564">MDETRFITAGWFIDGSGADVRRNIFMAVKDGIITAIGSAADLPCNDGTAIDDFTHCTILPALVDCSVSLSQSPSVDRKVRLSTEEAGCAKKAAMLERHIRYCHAHGVQGVAVSDDITDLRERYQKRETQGTIIDIRTAGRLCRSRQDCTAGNSADGDFLKIGYSGNIEKEVPPHPRLNHEDLRRILQHRGEKKAVVVANGPQQVKEALEAGCDAIEQGYLMGEDNLRKMAEKNVLWIPSVLRAKNALDGAGTGGDVCCRFSLRYVAPGKPVPGAEAFWKKRLADQLTQLRFARKLDVTTAVGTGAGSIGILHGESMVEEMKLFIKAGYSLEEAIRCASENGARFFGMEKLGTLTVGREATFLIARGTAKQLPRKLSYLEGIYIDGAPSTTYRKNPVWMA</sequence>
<dbReference type="EMBL" id="UOEY01000093">
    <property type="protein sequence ID" value="VAW39999.1"/>
    <property type="molecule type" value="Genomic_DNA"/>
</dbReference>
<dbReference type="Gene3D" id="3.20.20.140">
    <property type="entry name" value="Metal-dependent hydrolases"/>
    <property type="match status" value="1"/>
</dbReference>
<evidence type="ECO:0000259" key="1">
    <source>
        <dbReference type="Pfam" id="PF01979"/>
    </source>
</evidence>
<protein>
    <recommendedName>
        <fullName evidence="1">Amidohydrolase-related domain-containing protein</fullName>
    </recommendedName>
</protein>
<dbReference type="Pfam" id="PF01979">
    <property type="entry name" value="Amidohydro_1"/>
    <property type="match status" value="1"/>
</dbReference>
<dbReference type="SUPFAM" id="SSF51556">
    <property type="entry name" value="Metallo-dependent hydrolases"/>
    <property type="match status" value="1"/>
</dbReference>
<organism evidence="2">
    <name type="scientific">hydrothermal vent metagenome</name>
    <dbReference type="NCBI Taxonomy" id="652676"/>
    <lineage>
        <taxon>unclassified sequences</taxon>
        <taxon>metagenomes</taxon>
        <taxon>ecological metagenomes</taxon>
    </lineage>
</organism>